<name>A0ABR1LVG3_9PEZI</name>
<evidence type="ECO:0000313" key="2">
    <source>
        <dbReference type="Proteomes" id="UP001360953"/>
    </source>
</evidence>
<accession>A0ABR1LVG3</accession>
<protein>
    <submittedName>
        <fullName evidence="1">Uncharacterized protein</fullName>
    </submittedName>
</protein>
<keyword evidence="2" id="KW-1185">Reference proteome</keyword>
<dbReference type="RefSeq" id="XP_066656356.1">
    <property type="nucleotide sequence ID" value="XM_066795479.1"/>
</dbReference>
<reference evidence="1 2" key="1">
    <citation type="submission" date="2024-04" db="EMBL/GenBank/DDBJ databases">
        <title>Phyllosticta paracitricarpa is synonymous to the EU quarantine fungus P. citricarpa based on phylogenomic analyses.</title>
        <authorList>
            <consortium name="Lawrence Berkeley National Laboratory"/>
            <person name="Van ingen-buijs V.A."/>
            <person name="Van westerhoven A.C."/>
            <person name="Haridas S."/>
            <person name="Skiadas P."/>
            <person name="Martin F."/>
            <person name="Groenewald J.Z."/>
            <person name="Crous P.W."/>
            <person name="Seidl M.F."/>
        </authorList>
    </citation>
    <scope>NUCLEOTIDE SEQUENCE [LARGE SCALE GENOMIC DNA]</scope>
    <source>
        <strain evidence="1 2">CPC 17464</strain>
    </source>
</reference>
<comment type="caution">
    <text evidence="1">The sequence shown here is derived from an EMBL/GenBank/DDBJ whole genome shotgun (WGS) entry which is preliminary data.</text>
</comment>
<organism evidence="1 2">
    <name type="scientific">Phyllosticta citribraziliensis</name>
    <dbReference type="NCBI Taxonomy" id="989973"/>
    <lineage>
        <taxon>Eukaryota</taxon>
        <taxon>Fungi</taxon>
        <taxon>Dikarya</taxon>
        <taxon>Ascomycota</taxon>
        <taxon>Pezizomycotina</taxon>
        <taxon>Dothideomycetes</taxon>
        <taxon>Dothideomycetes incertae sedis</taxon>
        <taxon>Botryosphaeriales</taxon>
        <taxon>Phyllostictaceae</taxon>
        <taxon>Phyllosticta</taxon>
    </lineage>
</organism>
<sequence>MSAPLVPVCVPVLPSRRLVALSQPVSAGRPSNQSANVSAVVCNAVLRPDHCSYSTCSGQAESVVHWTAAGTPRPVVPVVPVPPAHRVLRAAAAAPPKPFARSLLLLLAPFSQRRAEQSRAEQRQHDTKRLVENGHETNHNITEFSKEGSMMQGYVLVFIHQLHVPAATRCTTTLAAYCCCYSYHLRHSTVHVCICV</sequence>
<dbReference type="GeneID" id="92028385"/>
<evidence type="ECO:0000313" key="1">
    <source>
        <dbReference type="EMBL" id="KAK7538669.1"/>
    </source>
</evidence>
<dbReference type="EMBL" id="JBBPEH010000005">
    <property type="protein sequence ID" value="KAK7538669.1"/>
    <property type="molecule type" value="Genomic_DNA"/>
</dbReference>
<dbReference type="Proteomes" id="UP001360953">
    <property type="component" value="Unassembled WGS sequence"/>
</dbReference>
<proteinExistence type="predicted"/>
<gene>
    <name evidence="1" type="ORF">J3D65DRAFT_339748</name>
</gene>